<dbReference type="SUPFAM" id="SSF56935">
    <property type="entry name" value="Porins"/>
    <property type="match status" value="1"/>
</dbReference>
<protein>
    <recommendedName>
        <fullName evidence="3">Outer membrane protein beta-barrel domain-containing protein</fullName>
    </recommendedName>
</protein>
<name>A0ABV8NJG1_9SPHI</name>
<evidence type="ECO:0000313" key="1">
    <source>
        <dbReference type="EMBL" id="MFC4196864.1"/>
    </source>
</evidence>
<evidence type="ECO:0000313" key="2">
    <source>
        <dbReference type="Proteomes" id="UP001595792"/>
    </source>
</evidence>
<proteinExistence type="predicted"/>
<accession>A0ABV8NJG1</accession>
<dbReference type="EMBL" id="JBHSBY010000075">
    <property type="protein sequence ID" value="MFC4196864.1"/>
    <property type="molecule type" value="Genomic_DNA"/>
</dbReference>
<evidence type="ECO:0008006" key="3">
    <source>
        <dbReference type="Google" id="ProtNLM"/>
    </source>
</evidence>
<reference evidence="2" key="1">
    <citation type="journal article" date="2019" name="Int. J. Syst. Evol. Microbiol.">
        <title>The Global Catalogue of Microorganisms (GCM) 10K type strain sequencing project: providing services to taxonomists for standard genome sequencing and annotation.</title>
        <authorList>
            <consortium name="The Broad Institute Genomics Platform"/>
            <consortium name="The Broad Institute Genome Sequencing Center for Infectious Disease"/>
            <person name="Wu L."/>
            <person name="Ma J."/>
        </authorList>
    </citation>
    <scope>NUCLEOTIDE SEQUENCE [LARGE SCALE GENOMIC DNA]</scope>
    <source>
        <strain evidence="2">CCM 8689</strain>
    </source>
</reference>
<keyword evidence="2" id="KW-1185">Reference proteome</keyword>
<organism evidence="1 2">
    <name type="scientific">Pedobacter jamesrossensis</name>
    <dbReference type="NCBI Taxonomy" id="1908238"/>
    <lineage>
        <taxon>Bacteria</taxon>
        <taxon>Pseudomonadati</taxon>
        <taxon>Bacteroidota</taxon>
        <taxon>Sphingobacteriia</taxon>
        <taxon>Sphingobacteriales</taxon>
        <taxon>Sphingobacteriaceae</taxon>
        <taxon>Pedobacter</taxon>
    </lineage>
</organism>
<sequence length="266" mass="29141">MKIWNLLLISLTPFYLFAQNKLGPRLTAMGNNGAAVTDIWTLQANPSGITASDKPTVALNYIKHLFSNEISTQGLVAVIPFKNNFVGASFQRYGFTEYNESKIGFAYAKKFGDKLSIALNGNYHQLKITNYGSSTGFSIDVGALYHFDTEFTLGAFVSNPSKQKFSSTIVSAEIPTSFNVGASYLASDKVLIATTVSKTLNQSIDVRLGIDYKMFDLLSLRGGLSAKPFKQYASFGLNYKNFLMDMATTYDANLGYAPQIAVGYAF</sequence>
<dbReference type="Gene3D" id="2.40.160.60">
    <property type="entry name" value="Outer membrane protein transport protein (OMPP1/FadL/TodX)"/>
    <property type="match status" value="1"/>
</dbReference>
<gene>
    <name evidence="1" type="ORF">ACFOUY_09160</name>
</gene>
<dbReference type="RefSeq" id="WP_378960204.1">
    <property type="nucleotide sequence ID" value="NZ_JBHRXC010000016.1"/>
</dbReference>
<dbReference type="Proteomes" id="UP001595792">
    <property type="component" value="Unassembled WGS sequence"/>
</dbReference>
<comment type="caution">
    <text evidence="1">The sequence shown here is derived from an EMBL/GenBank/DDBJ whole genome shotgun (WGS) entry which is preliminary data.</text>
</comment>